<dbReference type="RefSeq" id="WP_075123732.1">
    <property type="nucleotide sequence ID" value="NZ_MSIE01000002.1"/>
</dbReference>
<evidence type="ECO:0000313" key="2">
    <source>
        <dbReference type="Proteomes" id="UP000185596"/>
    </source>
</evidence>
<protein>
    <submittedName>
        <fullName evidence="1">Uncharacterized protein</fullName>
    </submittedName>
</protein>
<organism evidence="1 2">
    <name type="scientific">Actinophytocola xanthii</name>
    <dbReference type="NCBI Taxonomy" id="1912961"/>
    <lineage>
        <taxon>Bacteria</taxon>
        <taxon>Bacillati</taxon>
        <taxon>Actinomycetota</taxon>
        <taxon>Actinomycetes</taxon>
        <taxon>Pseudonocardiales</taxon>
        <taxon>Pseudonocardiaceae</taxon>
    </lineage>
</organism>
<sequence>MNAVRRRRVWVFVAVVLVGLGALAGAAFLPWSANHFGYALPGDQGLPYRVEYGDRDYRSHVTCAGADWCEPGTRRADVGTPYCTPRAELELGRLHRVGEVPTLWGSPHAMFLTMEPQPGTTPIAVLVEATDGCYVSFILMGGP</sequence>
<comment type="caution">
    <text evidence="1">The sequence shown here is derived from an EMBL/GenBank/DDBJ whole genome shotgun (WGS) entry which is preliminary data.</text>
</comment>
<proteinExistence type="predicted"/>
<name>A0A1Q8CXQ1_9PSEU</name>
<evidence type="ECO:0000313" key="1">
    <source>
        <dbReference type="EMBL" id="OLF19130.1"/>
    </source>
</evidence>
<accession>A0A1Q8CXQ1</accession>
<reference evidence="1 2" key="1">
    <citation type="submission" date="2016-12" db="EMBL/GenBank/DDBJ databases">
        <title>The draft genome sequence of Actinophytocola sp. 11-183.</title>
        <authorList>
            <person name="Wang W."/>
            <person name="Yuan L."/>
        </authorList>
    </citation>
    <scope>NUCLEOTIDE SEQUENCE [LARGE SCALE GENOMIC DNA]</scope>
    <source>
        <strain evidence="1 2">11-183</strain>
    </source>
</reference>
<dbReference type="Proteomes" id="UP000185596">
    <property type="component" value="Unassembled WGS sequence"/>
</dbReference>
<keyword evidence="2" id="KW-1185">Reference proteome</keyword>
<dbReference type="AlphaFoldDB" id="A0A1Q8CXQ1"/>
<dbReference type="EMBL" id="MSIE01000002">
    <property type="protein sequence ID" value="OLF19130.1"/>
    <property type="molecule type" value="Genomic_DNA"/>
</dbReference>
<dbReference type="STRING" id="1912961.BU204_01795"/>
<dbReference type="OrthoDB" id="3636412at2"/>
<gene>
    <name evidence="1" type="ORF">BU204_01795</name>
</gene>